<dbReference type="EMBL" id="CP012801">
    <property type="protein sequence ID" value="ALJ58693.1"/>
    <property type="molecule type" value="Genomic_DNA"/>
</dbReference>
<gene>
    <name evidence="5" type="ORF">BcellWH2_01432</name>
</gene>
<dbReference type="SUPFAM" id="SSF53448">
    <property type="entry name" value="Nucleotide-diphospho-sugar transferases"/>
    <property type="match status" value="1"/>
</dbReference>
<reference evidence="5 6" key="1">
    <citation type="journal article" date="2015" name="Science">
        <title>Genetic determinants of in vivo fitness and diet responsiveness in multiple human gut Bacteroides.</title>
        <authorList>
            <person name="Wu M."/>
            <person name="McNulty N.P."/>
            <person name="Rodionov D.A."/>
            <person name="Khoroshkin M.S."/>
            <person name="Griffin N.W."/>
            <person name="Cheng J."/>
            <person name="Latreille P."/>
            <person name="Kerstetter R.A."/>
            <person name="Terrapon N."/>
            <person name="Henrissat B."/>
            <person name="Osterman A.L."/>
            <person name="Gordon J.I."/>
        </authorList>
    </citation>
    <scope>NUCLEOTIDE SEQUENCE [LARGE SCALE GENOMIC DNA]</scope>
    <source>
        <strain evidence="5 6">WH2</strain>
    </source>
</reference>
<keyword evidence="3 5" id="KW-0808">Transferase</keyword>
<evidence type="ECO:0000256" key="1">
    <source>
        <dbReference type="ARBA" id="ARBA00006739"/>
    </source>
</evidence>
<dbReference type="KEGG" id="bcel:BcellWH2_01432"/>
<organism evidence="5 6">
    <name type="scientific">Bacteroides cellulosilyticus</name>
    <dbReference type="NCBI Taxonomy" id="246787"/>
    <lineage>
        <taxon>Bacteria</taxon>
        <taxon>Pseudomonadati</taxon>
        <taxon>Bacteroidota</taxon>
        <taxon>Bacteroidia</taxon>
        <taxon>Bacteroidales</taxon>
        <taxon>Bacteroidaceae</taxon>
        <taxon>Bacteroides</taxon>
    </lineage>
</organism>
<evidence type="ECO:0000256" key="3">
    <source>
        <dbReference type="ARBA" id="ARBA00022679"/>
    </source>
</evidence>
<accession>A0A0P0FTW9</accession>
<evidence type="ECO:0000313" key="6">
    <source>
        <dbReference type="Proteomes" id="UP000061809"/>
    </source>
</evidence>
<sequence length="279" mass="32373">MRIPVILLNHNSAIDCRKCVSFLQRQKGVDIEIVVVDNCSSKNDLNELQTLCKEELCTLIENKENHGYNAGNNIGLRYAVKKGYKYALIANPDMEFPEPDYIARVISKMEVDKNIVVCGTDIIDAKGRHQNPLDYVSFWSELFWPIDMIRYKLSGKPLATTLNYTNSRYCPIVSGCCLFVRMSFIKQIGFFDENVFLYCEEPILAHQVKTAGMKLYYMAEAQAVHRHIKFQKGNPYGRMVLLCNSRDYKNKYHSDFNRLQVTLLLISSRLRKWFIKLKL</sequence>
<proteinExistence type="inferred from homology"/>
<dbReference type="PANTHER" id="PTHR43179">
    <property type="entry name" value="RHAMNOSYLTRANSFERASE WBBL"/>
    <property type="match status" value="1"/>
</dbReference>
<dbReference type="GO" id="GO:0016757">
    <property type="term" value="F:glycosyltransferase activity"/>
    <property type="evidence" value="ECO:0007669"/>
    <property type="project" value="UniProtKB-KW"/>
</dbReference>
<comment type="similarity">
    <text evidence="1">Belongs to the glycosyltransferase 2 family.</text>
</comment>
<evidence type="ECO:0000256" key="2">
    <source>
        <dbReference type="ARBA" id="ARBA00022676"/>
    </source>
</evidence>
<feature type="domain" description="Glycosyltransferase 2-like" evidence="4">
    <location>
        <begin position="5"/>
        <end position="153"/>
    </location>
</feature>
<dbReference type="AlphaFoldDB" id="A0A0P0FTW9"/>
<dbReference type="RefSeq" id="WP_029428243.1">
    <property type="nucleotide sequence ID" value="NZ_CP012801.1"/>
</dbReference>
<name>A0A0P0FTW9_9BACE</name>
<protein>
    <submittedName>
        <fullName evidence="5">Glycosyl transferase family 2</fullName>
    </submittedName>
</protein>
<keyword evidence="2" id="KW-0328">Glycosyltransferase</keyword>
<dbReference type="Pfam" id="PF00535">
    <property type="entry name" value="Glycos_transf_2"/>
    <property type="match status" value="1"/>
</dbReference>
<evidence type="ECO:0000313" key="5">
    <source>
        <dbReference type="EMBL" id="ALJ58693.1"/>
    </source>
</evidence>
<dbReference type="InterPro" id="IPR001173">
    <property type="entry name" value="Glyco_trans_2-like"/>
</dbReference>
<dbReference type="PANTHER" id="PTHR43179:SF12">
    <property type="entry name" value="GALACTOFURANOSYLTRANSFERASE GLFT2"/>
    <property type="match status" value="1"/>
</dbReference>
<dbReference type="Gene3D" id="3.90.550.10">
    <property type="entry name" value="Spore Coat Polysaccharide Biosynthesis Protein SpsA, Chain A"/>
    <property type="match status" value="1"/>
</dbReference>
<dbReference type="PATRIC" id="fig|246787.4.peg.1475"/>
<dbReference type="Proteomes" id="UP000061809">
    <property type="component" value="Chromosome"/>
</dbReference>
<dbReference type="InterPro" id="IPR029044">
    <property type="entry name" value="Nucleotide-diphossugar_trans"/>
</dbReference>
<evidence type="ECO:0000259" key="4">
    <source>
        <dbReference type="Pfam" id="PF00535"/>
    </source>
</evidence>